<dbReference type="SUPFAM" id="SSF52833">
    <property type="entry name" value="Thioredoxin-like"/>
    <property type="match status" value="1"/>
</dbReference>
<accession>A0A7C8I355</accession>
<evidence type="ECO:0000256" key="4">
    <source>
        <dbReference type="ARBA" id="ARBA00047960"/>
    </source>
</evidence>
<dbReference type="OrthoDB" id="2789670at2759"/>
<dbReference type="AlphaFoldDB" id="A0A7C8I355"/>
<dbReference type="InterPro" id="IPR010987">
    <property type="entry name" value="Glutathione-S-Trfase_C-like"/>
</dbReference>
<gene>
    <name evidence="7" type="ORF">BDV95DRAFT_595971</name>
</gene>
<dbReference type="PANTHER" id="PTHR44051:SF20">
    <property type="entry name" value="GLUTATHIONE TRANSFERASE 1 (EUROFUNG)"/>
    <property type="match status" value="1"/>
</dbReference>
<dbReference type="Proteomes" id="UP000481861">
    <property type="component" value="Unassembled WGS sequence"/>
</dbReference>
<dbReference type="PROSITE" id="PS50404">
    <property type="entry name" value="GST_NTER"/>
    <property type="match status" value="1"/>
</dbReference>
<dbReference type="PROSITE" id="PS50405">
    <property type="entry name" value="GST_CTER"/>
    <property type="match status" value="1"/>
</dbReference>
<dbReference type="EC" id="2.5.1.18" evidence="2"/>
<reference evidence="7 8" key="1">
    <citation type="submission" date="2020-01" db="EMBL/GenBank/DDBJ databases">
        <authorList>
            <consortium name="DOE Joint Genome Institute"/>
            <person name="Haridas S."/>
            <person name="Albert R."/>
            <person name="Binder M."/>
            <person name="Bloem J."/>
            <person name="Labutti K."/>
            <person name="Salamov A."/>
            <person name="Andreopoulos B."/>
            <person name="Baker S.E."/>
            <person name="Barry K."/>
            <person name="Bills G."/>
            <person name="Bluhm B.H."/>
            <person name="Cannon C."/>
            <person name="Castanera R."/>
            <person name="Culley D.E."/>
            <person name="Daum C."/>
            <person name="Ezra D."/>
            <person name="Gonzalez J.B."/>
            <person name="Henrissat B."/>
            <person name="Kuo A."/>
            <person name="Liang C."/>
            <person name="Lipzen A."/>
            <person name="Lutzoni F."/>
            <person name="Magnuson J."/>
            <person name="Mondo S."/>
            <person name="Nolan M."/>
            <person name="Ohm R."/>
            <person name="Pangilinan J."/>
            <person name="Park H.-J.H."/>
            <person name="Ramirez L."/>
            <person name="Alfaro M."/>
            <person name="Sun H."/>
            <person name="Tritt A."/>
            <person name="Yoshinaga Y."/>
            <person name="Zwiers L.-H.L."/>
            <person name="Turgeon B.G."/>
            <person name="Goodwin S.B."/>
            <person name="Spatafora J.W."/>
            <person name="Crous P.W."/>
            <person name="Grigoriev I.V."/>
        </authorList>
    </citation>
    <scope>NUCLEOTIDE SEQUENCE [LARGE SCALE GENOMIC DNA]</scope>
    <source>
        <strain evidence="7 8">CBS 611.86</strain>
    </source>
</reference>
<dbReference type="InterPro" id="IPR036249">
    <property type="entry name" value="Thioredoxin-like_sf"/>
</dbReference>
<dbReference type="SUPFAM" id="SSF47616">
    <property type="entry name" value="GST C-terminal domain-like"/>
    <property type="match status" value="1"/>
</dbReference>
<evidence type="ECO:0000259" key="5">
    <source>
        <dbReference type="PROSITE" id="PS50404"/>
    </source>
</evidence>
<organism evidence="7 8">
    <name type="scientific">Massariosphaeria phaeospora</name>
    <dbReference type="NCBI Taxonomy" id="100035"/>
    <lineage>
        <taxon>Eukaryota</taxon>
        <taxon>Fungi</taxon>
        <taxon>Dikarya</taxon>
        <taxon>Ascomycota</taxon>
        <taxon>Pezizomycotina</taxon>
        <taxon>Dothideomycetes</taxon>
        <taxon>Pleosporomycetidae</taxon>
        <taxon>Pleosporales</taxon>
        <taxon>Pleosporales incertae sedis</taxon>
        <taxon>Massariosphaeria</taxon>
    </lineage>
</organism>
<evidence type="ECO:0000313" key="8">
    <source>
        <dbReference type="Proteomes" id="UP000481861"/>
    </source>
</evidence>
<dbReference type="PANTHER" id="PTHR44051">
    <property type="entry name" value="GLUTATHIONE S-TRANSFERASE-RELATED"/>
    <property type="match status" value="1"/>
</dbReference>
<dbReference type="GO" id="GO:0004364">
    <property type="term" value="F:glutathione transferase activity"/>
    <property type="evidence" value="ECO:0007669"/>
    <property type="project" value="UniProtKB-EC"/>
</dbReference>
<feature type="domain" description="GST N-terminal" evidence="5">
    <location>
        <begin position="21"/>
        <end position="109"/>
    </location>
</feature>
<evidence type="ECO:0000256" key="1">
    <source>
        <dbReference type="ARBA" id="ARBA00007409"/>
    </source>
</evidence>
<comment type="similarity">
    <text evidence="1">Belongs to the GST superfamily.</text>
</comment>
<evidence type="ECO:0000256" key="3">
    <source>
        <dbReference type="ARBA" id="ARBA00022679"/>
    </source>
</evidence>
<dbReference type="EMBL" id="JAADJZ010000015">
    <property type="protein sequence ID" value="KAF2869629.1"/>
    <property type="molecule type" value="Genomic_DNA"/>
</dbReference>
<dbReference type="InterPro" id="IPR004046">
    <property type="entry name" value="GST_C"/>
</dbReference>
<protein>
    <recommendedName>
        <fullName evidence="2">glutathione transferase</fullName>
        <ecNumber evidence="2">2.5.1.18</ecNumber>
    </recommendedName>
</protein>
<evidence type="ECO:0000313" key="7">
    <source>
        <dbReference type="EMBL" id="KAF2869629.1"/>
    </source>
</evidence>
<name>A0A7C8I355_9PLEO</name>
<dbReference type="InterPro" id="IPR036282">
    <property type="entry name" value="Glutathione-S-Trfase_C_sf"/>
</dbReference>
<evidence type="ECO:0000259" key="6">
    <source>
        <dbReference type="PROSITE" id="PS50405"/>
    </source>
</evidence>
<comment type="caution">
    <text evidence="7">The sequence shown here is derived from an EMBL/GenBank/DDBJ whole genome shotgun (WGS) entry which is preliminary data.</text>
</comment>
<dbReference type="InterPro" id="IPR004045">
    <property type="entry name" value="Glutathione_S-Trfase_N"/>
</dbReference>
<dbReference type="Gene3D" id="1.20.1050.130">
    <property type="match status" value="1"/>
</dbReference>
<dbReference type="Pfam" id="PF00043">
    <property type="entry name" value="GST_C"/>
    <property type="match status" value="1"/>
</dbReference>
<proteinExistence type="inferred from homology"/>
<evidence type="ECO:0000256" key="2">
    <source>
        <dbReference type="ARBA" id="ARBA00012452"/>
    </source>
</evidence>
<comment type="catalytic activity">
    <reaction evidence="4">
        <text>RX + glutathione = an S-substituted glutathione + a halide anion + H(+)</text>
        <dbReference type="Rhea" id="RHEA:16437"/>
        <dbReference type="ChEBI" id="CHEBI:15378"/>
        <dbReference type="ChEBI" id="CHEBI:16042"/>
        <dbReference type="ChEBI" id="CHEBI:17792"/>
        <dbReference type="ChEBI" id="CHEBI:57925"/>
        <dbReference type="ChEBI" id="CHEBI:90779"/>
        <dbReference type="EC" id="2.5.1.18"/>
    </reaction>
</comment>
<dbReference type="Pfam" id="PF13409">
    <property type="entry name" value="GST_N_2"/>
    <property type="match status" value="1"/>
</dbReference>
<keyword evidence="3 7" id="KW-0808">Transferase</keyword>
<keyword evidence="8" id="KW-1185">Reference proteome</keyword>
<sequence>MASEQPEPATRPSASSGELTLYVKKASPTSTANSIKPLILIEALSIPHRIHIIGSTKNETWFHDVNPYKMVPAMEDFALRYKNDTKELLNVFDSSACLQYLVDRYDRDGIYGGKGLWEKTLVTNWLMAYTAGLGATGKWWLMLKMPRPQAIGDALEVFVASIRSEYTVLEKRLSEPGQTFVALPDRPTIADFAILPLANADVAATADINFDEWPKLQDWSKRVYALPYVSQAKARIESFGLTPESG</sequence>
<feature type="domain" description="GST C-terminal" evidence="6">
    <location>
        <begin position="115"/>
        <end position="244"/>
    </location>
</feature>